<keyword evidence="7" id="KW-1185">Reference proteome</keyword>
<comment type="subcellular location">
    <subcellularLocation>
        <location evidence="1">Membrane</location>
        <topology evidence="1">Multi-pass membrane protein</topology>
    </subcellularLocation>
</comment>
<feature type="transmembrane region" description="Helical" evidence="5">
    <location>
        <begin position="220"/>
        <end position="249"/>
    </location>
</feature>
<dbReference type="OrthoDB" id="73273at2759"/>
<name>A0A1J1H7L6_PLARL</name>
<feature type="transmembrane region" description="Helical" evidence="5">
    <location>
        <begin position="6"/>
        <end position="26"/>
    </location>
</feature>
<dbReference type="VEuPathDB" id="PlasmoDB:PRELSG_1130000"/>
<dbReference type="PANTHER" id="PTHR31652:SF0">
    <property type="entry name" value="LIMR FAMILY PROTEIN DDB_G0283707-RELATED"/>
    <property type="match status" value="1"/>
</dbReference>
<proteinExistence type="predicted"/>
<gene>
    <name evidence="6" type="ORF">PRELSG_1130000</name>
</gene>
<evidence type="ECO:0000256" key="4">
    <source>
        <dbReference type="ARBA" id="ARBA00023136"/>
    </source>
</evidence>
<protein>
    <recommendedName>
        <fullName evidence="8">LMBR1 domain-containing protein</fullName>
    </recommendedName>
</protein>
<dbReference type="RefSeq" id="XP_028533953.1">
    <property type="nucleotide sequence ID" value="XM_028677578.1"/>
</dbReference>
<dbReference type="GO" id="GO:0016020">
    <property type="term" value="C:membrane"/>
    <property type="evidence" value="ECO:0007669"/>
    <property type="project" value="UniProtKB-SubCell"/>
</dbReference>
<feature type="transmembrane region" description="Helical" evidence="5">
    <location>
        <begin position="396"/>
        <end position="423"/>
    </location>
</feature>
<evidence type="ECO:0000256" key="3">
    <source>
        <dbReference type="ARBA" id="ARBA00022989"/>
    </source>
</evidence>
<evidence type="ECO:0000313" key="6">
    <source>
        <dbReference type="EMBL" id="CRH00952.1"/>
    </source>
</evidence>
<feature type="transmembrane region" description="Helical" evidence="5">
    <location>
        <begin position="444"/>
        <end position="463"/>
    </location>
</feature>
<organism evidence="6 7">
    <name type="scientific">Plasmodium relictum</name>
    <dbReference type="NCBI Taxonomy" id="85471"/>
    <lineage>
        <taxon>Eukaryota</taxon>
        <taxon>Sar</taxon>
        <taxon>Alveolata</taxon>
        <taxon>Apicomplexa</taxon>
        <taxon>Aconoidasida</taxon>
        <taxon>Haemosporida</taxon>
        <taxon>Plasmodiidae</taxon>
        <taxon>Plasmodium</taxon>
        <taxon>Plasmodium (Haemamoeba)</taxon>
    </lineage>
</organism>
<dbReference type="Pfam" id="PF04791">
    <property type="entry name" value="LMBR1"/>
    <property type="match status" value="1"/>
</dbReference>
<dbReference type="AlphaFoldDB" id="A0A1J1H7L6"/>
<feature type="transmembrane region" description="Helical" evidence="5">
    <location>
        <begin position="339"/>
        <end position="368"/>
    </location>
</feature>
<reference evidence="6 7" key="1">
    <citation type="submission" date="2015-04" db="EMBL/GenBank/DDBJ databases">
        <authorList>
            <consortium name="Pathogen Informatics"/>
        </authorList>
    </citation>
    <scope>NUCLEOTIDE SEQUENCE [LARGE SCALE GENOMIC DNA]</scope>
    <source>
        <strain evidence="6 7">SGS1</strain>
    </source>
</reference>
<dbReference type="EMBL" id="LN835306">
    <property type="protein sequence ID" value="CRH00952.1"/>
    <property type="molecule type" value="Genomic_DNA"/>
</dbReference>
<keyword evidence="2 5" id="KW-0812">Transmembrane</keyword>
<dbReference type="InterPro" id="IPR006876">
    <property type="entry name" value="LMBR1-like_membr_prot"/>
</dbReference>
<accession>A0A1J1H7L6</accession>
<feature type="transmembrane region" description="Helical" evidence="5">
    <location>
        <begin position="497"/>
        <end position="515"/>
    </location>
</feature>
<keyword evidence="3 5" id="KW-1133">Transmembrane helix</keyword>
<dbReference type="Proteomes" id="UP000220158">
    <property type="component" value="Chromosome 11"/>
</dbReference>
<feature type="transmembrane region" description="Helical" evidence="5">
    <location>
        <begin position="136"/>
        <end position="161"/>
    </location>
</feature>
<feature type="transmembrane region" description="Helical" evidence="5">
    <location>
        <begin position="84"/>
        <end position="105"/>
    </location>
</feature>
<dbReference type="KEGG" id="prel:PRELSG_1130000"/>
<dbReference type="OMA" id="KQDHIAT"/>
<dbReference type="PANTHER" id="PTHR31652">
    <property type="entry name" value="LIMR FAMILY PROTEIN DDB_G0283707-RELATED"/>
    <property type="match status" value="1"/>
</dbReference>
<evidence type="ECO:0008006" key="8">
    <source>
        <dbReference type="Google" id="ProtNLM"/>
    </source>
</evidence>
<keyword evidence="4 5" id="KW-0472">Membrane</keyword>
<sequence length="559" mass="66664">MDQFILLIFFIGYLIISGVIGIRLLVIYSHKEEKKRFLFFLIKFFIIIGFVLSWALLILLPVDIYYNLSLELKKHLNIFVLYRIFYWSCLLYIFILTPILTLIYIESYKINYNSDHNSKEILKFKKYDKIKKKCKIFFIKILPFSLLFFVLAFCLIVLTYIPFRKINLRLNAEDCKSWYSYINDIYKKNFSKYNIRKIEHCNKIKNTKIKMSIELNFNNYIIIFISFLGYILFSFYCGIGLISFPLNLVESYIQRKKKIKEADFKRELSSINRKVKALIYITEKLQTEKEELEKMSYIKSFFKYVKHNREKKVLNYIVHKLENDYKDLLESYYNPNKRILSFFSLLLGIIFLILSITIIMHIIFYIILNSLKTIDNVFSHITILDTFLVLLVKNNLIMLSLIFYTMINSYLLICALSGFIYFCSKFNLGLIFALQKKDTYLNSLLLNICLFFFVASGAVKFSTKIFHRYSSYTYANSFFDLTSKNLNFIGLLYSKDIFLYLILIINLLTFILFLLPKKCDFTSRSISYKYFNIAKDADLESNVSVNFNKHDFKDIEIFK</sequence>
<evidence type="ECO:0000256" key="5">
    <source>
        <dbReference type="SAM" id="Phobius"/>
    </source>
</evidence>
<evidence type="ECO:0000256" key="1">
    <source>
        <dbReference type="ARBA" id="ARBA00004141"/>
    </source>
</evidence>
<feature type="transmembrane region" description="Helical" evidence="5">
    <location>
        <begin position="38"/>
        <end position="64"/>
    </location>
</feature>
<evidence type="ECO:0000313" key="7">
    <source>
        <dbReference type="Proteomes" id="UP000220158"/>
    </source>
</evidence>
<evidence type="ECO:0000256" key="2">
    <source>
        <dbReference type="ARBA" id="ARBA00022692"/>
    </source>
</evidence>
<dbReference type="GeneID" id="39737079"/>